<dbReference type="AlphaFoldDB" id="A0A4Q7N2B5"/>
<sequence length="129" mass="15167">MRKLMILFLLPLMAGTCKDYQPCVYSDVTFINESADTVIYAYKYTKNGRCYLDGWKIAPQEEYRTNPPICKEEIDDNTKVLEIFVADPALFINHNMVHCDSVLQKYPLLKHYNLSENELRAVDFKLRYK</sequence>
<evidence type="ECO:0000313" key="2">
    <source>
        <dbReference type="Proteomes" id="UP000293874"/>
    </source>
</evidence>
<dbReference type="OrthoDB" id="9887098at2"/>
<protein>
    <submittedName>
        <fullName evidence="1">Uncharacterized protein</fullName>
    </submittedName>
</protein>
<accession>A0A4Q7N2B5</accession>
<dbReference type="EMBL" id="SGXA01000001">
    <property type="protein sequence ID" value="RZS74874.1"/>
    <property type="molecule type" value="Genomic_DNA"/>
</dbReference>
<dbReference type="Proteomes" id="UP000293874">
    <property type="component" value="Unassembled WGS sequence"/>
</dbReference>
<name>A0A4Q7N2B5_9BACT</name>
<reference evidence="1 2" key="1">
    <citation type="submission" date="2019-02" db="EMBL/GenBank/DDBJ databases">
        <title>Genomic Encyclopedia of Type Strains, Phase IV (KMG-IV): sequencing the most valuable type-strain genomes for metagenomic binning, comparative biology and taxonomic classification.</title>
        <authorList>
            <person name="Goeker M."/>
        </authorList>
    </citation>
    <scope>NUCLEOTIDE SEQUENCE [LARGE SCALE GENOMIC DNA]</scope>
    <source>
        <strain evidence="1 2">DSM 18116</strain>
    </source>
</reference>
<dbReference type="RefSeq" id="WP_130539301.1">
    <property type="nucleotide sequence ID" value="NZ_CP042431.1"/>
</dbReference>
<gene>
    <name evidence="1" type="ORF">EV199_0725</name>
</gene>
<evidence type="ECO:0000313" key="1">
    <source>
        <dbReference type="EMBL" id="RZS74874.1"/>
    </source>
</evidence>
<proteinExistence type="predicted"/>
<comment type="caution">
    <text evidence="1">The sequence shown here is derived from an EMBL/GenBank/DDBJ whole genome shotgun (WGS) entry which is preliminary data.</text>
</comment>
<keyword evidence="2" id="KW-1185">Reference proteome</keyword>
<organism evidence="1 2">
    <name type="scientific">Pseudobacter ginsenosidimutans</name>
    <dbReference type="NCBI Taxonomy" id="661488"/>
    <lineage>
        <taxon>Bacteria</taxon>
        <taxon>Pseudomonadati</taxon>
        <taxon>Bacteroidota</taxon>
        <taxon>Chitinophagia</taxon>
        <taxon>Chitinophagales</taxon>
        <taxon>Chitinophagaceae</taxon>
        <taxon>Pseudobacter</taxon>
    </lineage>
</organism>